<evidence type="ECO:0000313" key="1">
    <source>
        <dbReference type="EMBL" id="SEI68663.1"/>
    </source>
</evidence>
<gene>
    <name evidence="1" type="ORF">SAMN04488018_10357</name>
</gene>
<name>A0A1H6SL72_9FLAO</name>
<reference evidence="1 2" key="1">
    <citation type="submission" date="2016-10" db="EMBL/GenBank/DDBJ databases">
        <authorList>
            <person name="de Groot N.N."/>
        </authorList>
    </citation>
    <scope>NUCLEOTIDE SEQUENCE [LARGE SCALE GENOMIC DNA]</scope>
    <source>
        <strain evidence="1 2">DSM 23048</strain>
    </source>
</reference>
<protein>
    <recommendedName>
        <fullName evidence="3">PQQ-like domain-containing protein</fullName>
    </recommendedName>
</protein>
<evidence type="ECO:0000313" key="2">
    <source>
        <dbReference type="Proteomes" id="UP000183077"/>
    </source>
</evidence>
<accession>A0A1H6SL72</accession>
<dbReference type="EMBL" id="FNYS01000003">
    <property type="protein sequence ID" value="SEI68663.1"/>
    <property type="molecule type" value="Genomic_DNA"/>
</dbReference>
<dbReference type="RefSeq" id="WP_074744876.1">
    <property type="nucleotide sequence ID" value="NZ_FNYS01000003.1"/>
</dbReference>
<dbReference type="AlphaFoldDB" id="A0A1H6SL72"/>
<dbReference type="GeneID" id="82256185"/>
<evidence type="ECO:0008006" key="3">
    <source>
        <dbReference type="Google" id="ProtNLM"/>
    </source>
</evidence>
<proteinExistence type="predicted"/>
<sequence length="360" mass="42080">MFKKIKSFEKVSFYKLRGNDCIIKYSDNSLYVNNFKVFENVGNQYLIMNDNILVFLNKQYTKQYLFDLGNKSLKSIDNFLAIGKDVIDGNKCLTKKMSNDFLSWQLVSYDIKEDVIVEEYSIRDTLYTYYFDSKIIYQEGEDLVLRSLLGEYLWKFPLSELGVDPYEPQKVDSIKDILGVVSNNFWIYTRAGRLICLDLNTGVIKRKISGNPLDSIVEYHNTQGLGRCYLDEKTGNIVSISSICFQMINGETCTLESSCNYLDEDLLGIGKYKSIYAPLHQGDYFTFIAEKENDYGGSRYIGVFDYVKRKLVWDYEVFTQEEINQTRNKLVPPQKLYITEDGRKMYIKDFHDTLHVFERE</sequence>
<dbReference type="Proteomes" id="UP000183077">
    <property type="component" value="Unassembled WGS sequence"/>
</dbReference>
<organism evidence="1 2">
    <name type="scientific">Myroides marinus</name>
    <dbReference type="NCBI Taxonomy" id="703342"/>
    <lineage>
        <taxon>Bacteria</taxon>
        <taxon>Pseudomonadati</taxon>
        <taxon>Bacteroidota</taxon>
        <taxon>Flavobacteriia</taxon>
        <taxon>Flavobacteriales</taxon>
        <taxon>Flavobacteriaceae</taxon>
        <taxon>Myroides</taxon>
    </lineage>
</organism>